<keyword evidence="4 8" id="KW-0812">Transmembrane</keyword>
<feature type="transmembrane region" description="Helical" evidence="8">
    <location>
        <begin position="85"/>
        <end position="107"/>
    </location>
</feature>
<keyword evidence="6 8" id="KW-0472">Membrane</keyword>
<feature type="region of interest" description="Disordered" evidence="7">
    <location>
        <begin position="118"/>
        <end position="166"/>
    </location>
</feature>
<evidence type="ECO:0000256" key="1">
    <source>
        <dbReference type="ARBA" id="ARBA00004236"/>
    </source>
</evidence>
<dbReference type="GO" id="GO:0005886">
    <property type="term" value="C:plasma membrane"/>
    <property type="evidence" value="ECO:0007669"/>
    <property type="project" value="UniProtKB-SubCell"/>
</dbReference>
<evidence type="ECO:0000256" key="8">
    <source>
        <dbReference type="SAM" id="Phobius"/>
    </source>
</evidence>
<comment type="subcellular location">
    <subcellularLocation>
        <location evidence="1">Cell membrane</location>
    </subcellularLocation>
</comment>
<gene>
    <name evidence="9" type="ORF">MCEL_01140</name>
</gene>
<dbReference type="Proteomes" id="UP000466431">
    <property type="component" value="Chromosome"/>
</dbReference>
<keyword evidence="5 8" id="KW-1133">Transmembrane helix</keyword>
<keyword evidence="3" id="KW-1003">Cell membrane</keyword>
<dbReference type="OrthoDB" id="4753136at2"/>
<evidence type="ECO:0000256" key="7">
    <source>
        <dbReference type="SAM" id="MobiDB-lite"/>
    </source>
</evidence>
<evidence type="ECO:0000256" key="4">
    <source>
        <dbReference type="ARBA" id="ARBA00022692"/>
    </source>
</evidence>
<evidence type="ECO:0000313" key="9">
    <source>
        <dbReference type="EMBL" id="BBY41819.1"/>
    </source>
</evidence>
<feature type="compositionally biased region" description="Low complexity" evidence="7">
    <location>
        <begin position="127"/>
        <end position="140"/>
    </location>
</feature>
<sequence>MTDTPRPGRDEQPQGYPYPEYSDPAYASQAYGPTYQAPPGPAPTEQLPPSGYGYDPYGTGQHGAPYPPGEPPQPPPPEPPKSPRWLWLAAGIAVLIVLGLVIALVIVNTAQQQTVVAPPPVQEPDFPSRLPTTTPRTPTSPGLPLPTLPDVPTVPSSPDRSTPGSTQTVVYVVNGTGRAINITYVDTGGLLQTEFNVMLPWSKEVELSESAATSASVSIINVGREVNCSITVDGAVVQQRTGTGLTICTASG</sequence>
<organism evidence="9 10">
    <name type="scientific">Mycolicibacterium celeriflavum</name>
    <name type="common">Mycobacterium celeriflavum</name>
    <dbReference type="NCBI Taxonomy" id="1249101"/>
    <lineage>
        <taxon>Bacteria</taxon>
        <taxon>Bacillati</taxon>
        <taxon>Actinomycetota</taxon>
        <taxon>Actinomycetes</taxon>
        <taxon>Mycobacteriales</taxon>
        <taxon>Mycobacteriaceae</taxon>
        <taxon>Mycolicibacterium</taxon>
    </lineage>
</organism>
<keyword evidence="10" id="KW-1185">Reference proteome</keyword>
<reference evidence="9 10" key="1">
    <citation type="journal article" date="2019" name="Emerg. Microbes Infect.">
        <title>Comprehensive subspecies identification of 175 nontuberculous mycobacteria species based on 7547 genomic profiles.</title>
        <authorList>
            <person name="Matsumoto Y."/>
            <person name="Kinjo T."/>
            <person name="Motooka D."/>
            <person name="Nabeya D."/>
            <person name="Jung N."/>
            <person name="Uechi K."/>
            <person name="Horii T."/>
            <person name="Iida T."/>
            <person name="Fujita J."/>
            <person name="Nakamura S."/>
        </authorList>
    </citation>
    <scope>NUCLEOTIDE SEQUENCE [LARGE SCALE GENOMIC DNA]</scope>
    <source>
        <strain evidence="9 10">JCM 18439</strain>
    </source>
</reference>
<proteinExistence type="inferred from homology"/>
<dbReference type="InterPro" id="IPR008693">
    <property type="entry name" value="MmpS"/>
</dbReference>
<feature type="compositionally biased region" description="Low complexity" evidence="7">
    <location>
        <begin position="150"/>
        <end position="163"/>
    </location>
</feature>
<dbReference type="RefSeq" id="WP_067224788.1">
    <property type="nucleotide sequence ID" value="NZ_AP022591.1"/>
</dbReference>
<protein>
    <submittedName>
        <fullName evidence="9">Membrane protein</fullName>
    </submittedName>
</protein>
<feature type="compositionally biased region" description="Basic and acidic residues" evidence="7">
    <location>
        <begin position="1"/>
        <end position="12"/>
    </location>
</feature>
<comment type="similarity">
    <text evidence="2">Belongs to the MmpS family.</text>
</comment>
<dbReference type="Pfam" id="PF05423">
    <property type="entry name" value="Mycobact_memb"/>
    <property type="match status" value="1"/>
</dbReference>
<dbReference type="STRING" id="1249101.BST21_22430"/>
<feature type="region of interest" description="Disordered" evidence="7">
    <location>
        <begin position="1"/>
        <end position="82"/>
    </location>
</feature>
<name>A0A1X0BKX4_MYCCF</name>
<accession>A0A1X0BKX4</accession>
<dbReference type="EMBL" id="AP022591">
    <property type="protein sequence ID" value="BBY41819.1"/>
    <property type="molecule type" value="Genomic_DNA"/>
</dbReference>
<evidence type="ECO:0000256" key="5">
    <source>
        <dbReference type="ARBA" id="ARBA00022989"/>
    </source>
</evidence>
<dbReference type="InterPro" id="IPR038468">
    <property type="entry name" value="MmpS_C"/>
</dbReference>
<dbReference type="KEGG" id="mcee:MCEL_01140"/>
<evidence type="ECO:0000313" key="10">
    <source>
        <dbReference type="Proteomes" id="UP000466431"/>
    </source>
</evidence>
<evidence type="ECO:0000256" key="6">
    <source>
        <dbReference type="ARBA" id="ARBA00023136"/>
    </source>
</evidence>
<evidence type="ECO:0000256" key="3">
    <source>
        <dbReference type="ARBA" id="ARBA00022475"/>
    </source>
</evidence>
<dbReference type="AlphaFoldDB" id="A0A1X0BKX4"/>
<evidence type="ECO:0000256" key="2">
    <source>
        <dbReference type="ARBA" id="ARBA00007531"/>
    </source>
</evidence>
<dbReference type="Gene3D" id="2.60.40.2880">
    <property type="entry name" value="MmpS1-5, C-terminal soluble domain"/>
    <property type="match status" value="1"/>
</dbReference>
<feature type="compositionally biased region" description="Pro residues" evidence="7">
    <location>
        <begin position="65"/>
        <end position="82"/>
    </location>
</feature>